<gene>
    <name evidence="5" type="ORF">ABZV61_32035</name>
</gene>
<dbReference type="EMBL" id="JBEXIP010000036">
    <property type="protein sequence ID" value="MET8437309.1"/>
    <property type="molecule type" value="Genomic_DNA"/>
</dbReference>
<feature type="region of interest" description="Disordered" evidence="4">
    <location>
        <begin position="30"/>
        <end position="49"/>
    </location>
</feature>
<dbReference type="InterPro" id="IPR007805">
    <property type="entry name" value="GvpK"/>
</dbReference>
<comment type="caution">
    <text evidence="5">The sequence shown here is derived from an EMBL/GenBank/DDBJ whole genome shotgun (WGS) entry which is preliminary data.</text>
</comment>
<reference evidence="5 6" key="1">
    <citation type="submission" date="2024-06" db="EMBL/GenBank/DDBJ databases">
        <title>The Natural Products Discovery Center: Release of the First 8490 Sequenced Strains for Exploring Actinobacteria Biosynthetic Diversity.</title>
        <authorList>
            <person name="Kalkreuter E."/>
            <person name="Kautsar S.A."/>
            <person name="Yang D."/>
            <person name="Bader C.D."/>
            <person name="Teijaro C.N."/>
            <person name="Fluegel L."/>
            <person name="Davis C.M."/>
            <person name="Simpson J.R."/>
            <person name="Lauterbach L."/>
            <person name="Steele A.D."/>
            <person name="Gui C."/>
            <person name="Meng S."/>
            <person name="Li G."/>
            <person name="Viehrig K."/>
            <person name="Ye F."/>
            <person name="Su P."/>
            <person name="Kiefer A.F."/>
            <person name="Nichols A."/>
            <person name="Cepeda A.J."/>
            <person name="Yan W."/>
            <person name="Fan B."/>
            <person name="Jiang Y."/>
            <person name="Adhikari A."/>
            <person name="Zheng C.-J."/>
            <person name="Schuster L."/>
            <person name="Cowan T.M."/>
            <person name="Smanski M.J."/>
            <person name="Chevrette M.G."/>
            <person name="De Carvalho L.P.S."/>
            <person name="Shen B."/>
        </authorList>
    </citation>
    <scope>NUCLEOTIDE SEQUENCE [LARGE SCALE GENOMIC DNA]</scope>
    <source>
        <strain evidence="5 6">NPDC005137</strain>
    </source>
</reference>
<name>A0ABV2UJR6_9ACTN</name>
<evidence type="ECO:0000256" key="1">
    <source>
        <dbReference type="ARBA" id="ARBA00022987"/>
    </source>
</evidence>
<dbReference type="Pfam" id="PF05121">
    <property type="entry name" value="GvpK"/>
    <property type="match status" value="1"/>
</dbReference>
<comment type="similarity">
    <text evidence="3">Belongs to the gas vesicle GvpK family.</text>
</comment>
<evidence type="ECO:0000313" key="5">
    <source>
        <dbReference type="EMBL" id="MET8437309.1"/>
    </source>
</evidence>
<evidence type="ECO:0000256" key="3">
    <source>
        <dbReference type="ARBA" id="ARBA00035659"/>
    </source>
</evidence>
<accession>A0ABV2UJR6</accession>
<proteinExistence type="inferred from homology"/>
<keyword evidence="1" id="KW-0304">Gas vesicle</keyword>
<evidence type="ECO:0000313" key="6">
    <source>
        <dbReference type="Proteomes" id="UP001550044"/>
    </source>
</evidence>
<keyword evidence="6" id="KW-1185">Reference proteome</keyword>
<evidence type="ECO:0000256" key="2">
    <source>
        <dbReference type="ARBA" id="ARBA00035108"/>
    </source>
</evidence>
<dbReference type="PANTHER" id="PTHR40137">
    <property type="entry name" value="PROTEIN GVPK 1"/>
    <property type="match status" value="1"/>
</dbReference>
<sequence length="134" mass="15092">MTDEDHPPGNRFDEVADAATRAFRLLPAPPQDVMTCGRADRRPAQRITTDPDTVERDLMKLVLTIVELLRQLMERQALQRVDAGGLTEEQEERLGETLMILHDRMIELCAQYGLSMQDLNLNLGPLGTLLPPTE</sequence>
<comment type="subcellular location">
    <subcellularLocation>
        <location evidence="2">Gas vesicle</location>
    </subcellularLocation>
</comment>
<protein>
    <submittedName>
        <fullName evidence="5">Gas vesicle protein K</fullName>
    </submittedName>
</protein>
<dbReference type="Proteomes" id="UP001550044">
    <property type="component" value="Unassembled WGS sequence"/>
</dbReference>
<dbReference type="RefSeq" id="WP_356503264.1">
    <property type="nucleotide sequence ID" value="NZ_JBEXEF010000010.1"/>
</dbReference>
<evidence type="ECO:0000256" key="4">
    <source>
        <dbReference type="SAM" id="MobiDB-lite"/>
    </source>
</evidence>
<organism evidence="5 6">
    <name type="scientific">Streptomyces sp. 900116325</name>
    <dbReference type="NCBI Taxonomy" id="3154295"/>
    <lineage>
        <taxon>Bacteria</taxon>
        <taxon>Bacillati</taxon>
        <taxon>Actinomycetota</taxon>
        <taxon>Actinomycetes</taxon>
        <taxon>Kitasatosporales</taxon>
        <taxon>Streptomycetaceae</taxon>
        <taxon>Streptomyces</taxon>
    </lineage>
</organism>
<dbReference type="PANTHER" id="PTHR40137:SF2">
    <property type="entry name" value="PROTEIN GVPK 1"/>
    <property type="match status" value="1"/>
</dbReference>